<feature type="non-terminal residue" evidence="1">
    <location>
        <position position="39"/>
    </location>
</feature>
<sequence>MTLQGVIHISYPAVNYSCYYFALKSTAIEWGIPAQGRIL</sequence>
<dbReference type="AlphaFoldDB" id="X1K7Y3"/>
<organism evidence="1">
    <name type="scientific">marine sediment metagenome</name>
    <dbReference type="NCBI Taxonomy" id="412755"/>
    <lineage>
        <taxon>unclassified sequences</taxon>
        <taxon>metagenomes</taxon>
        <taxon>ecological metagenomes</taxon>
    </lineage>
</organism>
<proteinExistence type="predicted"/>
<name>X1K7Y3_9ZZZZ</name>
<comment type="caution">
    <text evidence="1">The sequence shown here is derived from an EMBL/GenBank/DDBJ whole genome shotgun (WGS) entry which is preliminary data.</text>
</comment>
<reference evidence="1" key="1">
    <citation type="journal article" date="2014" name="Front. Microbiol.">
        <title>High frequency of phylogenetically diverse reductive dehalogenase-homologous genes in deep subseafloor sedimentary metagenomes.</title>
        <authorList>
            <person name="Kawai M."/>
            <person name="Futagami T."/>
            <person name="Toyoda A."/>
            <person name="Takaki Y."/>
            <person name="Nishi S."/>
            <person name="Hori S."/>
            <person name="Arai W."/>
            <person name="Tsubouchi T."/>
            <person name="Morono Y."/>
            <person name="Uchiyama I."/>
            <person name="Ito T."/>
            <person name="Fujiyama A."/>
            <person name="Inagaki F."/>
            <person name="Takami H."/>
        </authorList>
    </citation>
    <scope>NUCLEOTIDE SEQUENCE</scope>
    <source>
        <strain evidence="1">Expedition CK06-06</strain>
    </source>
</reference>
<gene>
    <name evidence="1" type="ORF">S06H3_22891</name>
</gene>
<protein>
    <submittedName>
        <fullName evidence="1">Uncharacterized protein</fullName>
    </submittedName>
</protein>
<evidence type="ECO:0000313" key="1">
    <source>
        <dbReference type="EMBL" id="GAI03127.1"/>
    </source>
</evidence>
<accession>X1K7Y3</accession>
<dbReference type="EMBL" id="BARV01012329">
    <property type="protein sequence ID" value="GAI03127.1"/>
    <property type="molecule type" value="Genomic_DNA"/>
</dbReference>